<dbReference type="Gene3D" id="3.40.50.300">
    <property type="entry name" value="P-loop containing nucleotide triphosphate hydrolases"/>
    <property type="match status" value="2"/>
</dbReference>
<protein>
    <submittedName>
        <fullName evidence="12">ABC transporter CDR4</fullName>
    </submittedName>
</protein>
<dbReference type="CDD" id="cd03232">
    <property type="entry name" value="ABCG_PDR_domain2"/>
    <property type="match status" value="1"/>
</dbReference>
<feature type="domain" description="ABC transporter" evidence="11">
    <location>
        <begin position="831"/>
        <end position="1074"/>
    </location>
</feature>
<dbReference type="CDD" id="cd03233">
    <property type="entry name" value="ABCG_PDR_domain1"/>
    <property type="match status" value="1"/>
</dbReference>
<feature type="transmembrane region" description="Helical" evidence="10">
    <location>
        <begin position="745"/>
        <end position="766"/>
    </location>
</feature>
<dbReference type="GeneID" id="27727338"/>
<dbReference type="RefSeq" id="XP_016640201.1">
    <property type="nucleotide sequence ID" value="XM_016789938.1"/>
</dbReference>
<dbReference type="Pfam" id="PF19055">
    <property type="entry name" value="ABC2_membrane_7"/>
    <property type="match status" value="1"/>
</dbReference>
<feature type="transmembrane region" description="Helical" evidence="10">
    <location>
        <begin position="1209"/>
        <end position="1231"/>
    </location>
</feature>
<evidence type="ECO:0000256" key="5">
    <source>
        <dbReference type="ARBA" id="ARBA00022741"/>
    </source>
</evidence>
<dbReference type="Proteomes" id="UP000028545">
    <property type="component" value="Unassembled WGS sequence"/>
</dbReference>
<dbReference type="SMART" id="SM00382">
    <property type="entry name" value="AAA"/>
    <property type="match status" value="2"/>
</dbReference>
<dbReference type="InterPro" id="IPR043926">
    <property type="entry name" value="ABCG_dom"/>
</dbReference>
<feature type="transmembrane region" description="Helical" evidence="10">
    <location>
        <begin position="535"/>
        <end position="557"/>
    </location>
</feature>
<keyword evidence="8 10" id="KW-0472">Membrane</keyword>
<dbReference type="PANTHER" id="PTHR19241">
    <property type="entry name" value="ATP-BINDING CASSETTE TRANSPORTER"/>
    <property type="match status" value="1"/>
</dbReference>
<dbReference type="EMBL" id="JOWA01000121">
    <property type="protein sequence ID" value="KEZ40402.1"/>
    <property type="molecule type" value="Genomic_DNA"/>
</dbReference>
<evidence type="ECO:0000256" key="10">
    <source>
        <dbReference type="SAM" id="Phobius"/>
    </source>
</evidence>
<feature type="region of interest" description="Disordered" evidence="9">
    <location>
        <begin position="799"/>
        <end position="825"/>
    </location>
</feature>
<feature type="transmembrane region" description="Helical" evidence="10">
    <location>
        <begin position="1252"/>
        <end position="1276"/>
    </location>
</feature>
<evidence type="ECO:0000259" key="11">
    <source>
        <dbReference type="PROSITE" id="PS50893"/>
    </source>
</evidence>
<keyword evidence="6" id="KW-0067">ATP-binding</keyword>
<feature type="compositionally biased region" description="Polar residues" evidence="9">
    <location>
        <begin position="808"/>
        <end position="825"/>
    </location>
</feature>
<feature type="transmembrane region" description="Helical" evidence="10">
    <location>
        <begin position="611"/>
        <end position="631"/>
    </location>
</feature>
<organism evidence="12 13">
    <name type="scientific">Pseudallescheria apiosperma</name>
    <name type="common">Scedosporium apiospermum</name>
    <dbReference type="NCBI Taxonomy" id="563466"/>
    <lineage>
        <taxon>Eukaryota</taxon>
        <taxon>Fungi</taxon>
        <taxon>Dikarya</taxon>
        <taxon>Ascomycota</taxon>
        <taxon>Pezizomycotina</taxon>
        <taxon>Sordariomycetes</taxon>
        <taxon>Hypocreomycetidae</taxon>
        <taxon>Microascales</taxon>
        <taxon>Microascaceae</taxon>
        <taxon>Scedosporium</taxon>
    </lineage>
</organism>
<dbReference type="InterPro" id="IPR027417">
    <property type="entry name" value="P-loop_NTPase"/>
</dbReference>
<dbReference type="FunFam" id="3.40.50.300:FF:000054">
    <property type="entry name" value="ABC multidrug transporter atrF"/>
    <property type="match status" value="1"/>
</dbReference>
<dbReference type="Pfam" id="PF00005">
    <property type="entry name" value="ABC_tran"/>
    <property type="match status" value="2"/>
</dbReference>
<dbReference type="Pfam" id="PF06422">
    <property type="entry name" value="PDR_CDR"/>
    <property type="match status" value="1"/>
</dbReference>
<dbReference type="VEuPathDB" id="FungiDB:SAPIO_CDS8266"/>
<keyword evidence="7 10" id="KW-1133">Transmembrane helix</keyword>
<evidence type="ECO:0000256" key="2">
    <source>
        <dbReference type="ARBA" id="ARBA00006012"/>
    </source>
</evidence>
<comment type="similarity">
    <text evidence="2">Belongs to the ABC transporter superfamily. ABCG family. PDR (TC 3.A.1.205) subfamily.</text>
</comment>
<evidence type="ECO:0000256" key="8">
    <source>
        <dbReference type="ARBA" id="ARBA00023136"/>
    </source>
</evidence>
<dbReference type="OMA" id="ENDHFES"/>
<evidence type="ECO:0000256" key="6">
    <source>
        <dbReference type="ARBA" id="ARBA00022840"/>
    </source>
</evidence>
<proteinExistence type="inferred from homology"/>
<dbReference type="GO" id="GO:0016020">
    <property type="term" value="C:membrane"/>
    <property type="evidence" value="ECO:0007669"/>
    <property type="project" value="UniProtKB-SubCell"/>
</dbReference>
<accession>A0A084FZ90</accession>
<name>A0A084FZ90_PSEDA</name>
<dbReference type="SUPFAM" id="SSF52540">
    <property type="entry name" value="P-loop containing nucleoside triphosphate hydrolases"/>
    <property type="match status" value="2"/>
</dbReference>
<feature type="transmembrane region" description="Helical" evidence="10">
    <location>
        <begin position="499"/>
        <end position="523"/>
    </location>
</feature>
<dbReference type="GO" id="GO:0016887">
    <property type="term" value="F:ATP hydrolysis activity"/>
    <property type="evidence" value="ECO:0007669"/>
    <property type="project" value="InterPro"/>
</dbReference>
<evidence type="ECO:0000256" key="7">
    <source>
        <dbReference type="ARBA" id="ARBA00022989"/>
    </source>
</evidence>
<keyword evidence="13" id="KW-1185">Reference proteome</keyword>
<dbReference type="InterPro" id="IPR017871">
    <property type="entry name" value="ABC_transporter-like_CS"/>
</dbReference>
<gene>
    <name evidence="12" type="ORF">SAPIO_CDS8266</name>
</gene>
<feature type="transmembrane region" description="Helical" evidence="10">
    <location>
        <begin position="1296"/>
        <end position="1316"/>
    </location>
</feature>
<reference evidence="12 13" key="1">
    <citation type="journal article" date="2014" name="Genome Announc.">
        <title>Draft genome sequence of the pathogenic fungus Scedosporium apiospermum.</title>
        <authorList>
            <person name="Vandeputte P."/>
            <person name="Ghamrawi S."/>
            <person name="Rechenmann M."/>
            <person name="Iltis A."/>
            <person name="Giraud S."/>
            <person name="Fleury M."/>
            <person name="Thornton C."/>
            <person name="Delhaes L."/>
            <person name="Meyer W."/>
            <person name="Papon N."/>
            <person name="Bouchara J.P."/>
        </authorList>
    </citation>
    <scope>NUCLEOTIDE SEQUENCE [LARGE SCALE GENOMIC DNA]</scope>
    <source>
        <strain evidence="12 13">IHEM 14462</strain>
    </source>
</reference>
<dbReference type="InterPro" id="IPR034001">
    <property type="entry name" value="ABCG_PDR_1"/>
</dbReference>
<dbReference type="Pfam" id="PF14510">
    <property type="entry name" value="ABC_trans_N"/>
    <property type="match status" value="1"/>
</dbReference>
<feature type="transmembrane region" description="Helical" evidence="10">
    <location>
        <begin position="1328"/>
        <end position="1346"/>
    </location>
</feature>
<dbReference type="InterPro" id="IPR003439">
    <property type="entry name" value="ABC_transporter-like_ATP-bd"/>
</dbReference>
<evidence type="ECO:0000256" key="4">
    <source>
        <dbReference type="ARBA" id="ARBA00022692"/>
    </source>
</evidence>
<dbReference type="InterPro" id="IPR013525">
    <property type="entry name" value="ABC2_TM"/>
</dbReference>
<dbReference type="InterPro" id="IPR029481">
    <property type="entry name" value="ABC_trans_N"/>
</dbReference>
<comment type="caution">
    <text evidence="12">The sequence shown here is derived from an EMBL/GenBank/DDBJ whole genome shotgun (WGS) entry which is preliminary data.</text>
</comment>
<feature type="domain" description="ABC transporter" evidence="11">
    <location>
        <begin position="136"/>
        <end position="390"/>
    </location>
</feature>
<feature type="transmembrane region" description="Helical" evidence="10">
    <location>
        <begin position="643"/>
        <end position="664"/>
    </location>
</feature>
<dbReference type="HOGENOM" id="CLU_000604_35_0_1"/>
<keyword evidence="5" id="KW-0547">Nucleotide-binding</keyword>
<dbReference type="PROSITE" id="PS00211">
    <property type="entry name" value="ABC_TRANSPORTER_1"/>
    <property type="match status" value="1"/>
</dbReference>
<dbReference type="GO" id="GO:0140359">
    <property type="term" value="F:ABC-type transporter activity"/>
    <property type="evidence" value="ECO:0007669"/>
    <property type="project" value="InterPro"/>
</dbReference>
<feature type="transmembrane region" description="Helical" evidence="10">
    <location>
        <begin position="1176"/>
        <end position="1197"/>
    </location>
</feature>
<evidence type="ECO:0000313" key="12">
    <source>
        <dbReference type="EMBL" id="KEZ40402.1"/>
    </source>
</evidence>
<feature type="transmembrane region" description="Helical" evidence="10">
    <location>
        <begin position="1452"/>
        <end position="1470"/>
    </location>
</feature>
<dbReference type="Pfam" id="PF01061">
    <property type="entry name" value="ABC2_membrane"/>
    <property type="match status" value="2"/>
</dbReference>
<dbReference type="KEGG" id="sapo:SAPIO_CDS8266"/>
<evidence type="ECO:0000256" key="9">
    <source>
        <dbReference type="SAM" id="MobiDB-lite"/>
    </source>
</evidence>
<keyword evidence="3" id="KW-0813">Transport</keyword>
<evidence type="ECO:0000256" key="1">
    <source>
        <dbReference type="ARBA" id="ARBA00004141"/>
    </source>
</evidence>
<comment type="subcellular location">
    <subcellularLocation>
        <location evidence="1">Membrane</location>
        <topology evidence="1">Multi-pass membrane protein</topology>
    </subcellularLocation>
</comment>
<dbReference type="InterPro" id="IPR034003">
    <property type="entry name" value="ABCG_PDR_2"/>
</dbReference>
<dbReference type="InterPro" id="IPR003593">
    <property type="entry name" value="AAA+_ATPase"/>
</dbReference>
<evidence type="ECO:0000313" key="13">
    <source>
        <dbReference type="Proteomes" id="UP000028545"/>
    </source>
</evidence>
<evidence type="ECO:0000256" key="3">
    <source>
        <dbReference type="ARBA" id="ARBA00022448"/>
    </source>
</evidence>
<dbReference type="InterPro" id="IPR010929">
    <property type="entry name" value="PDR_CDR_ABC"/>
</dbReference>
<keyword evidence="4 10" id="KW-0812">Transmembrane</keyword>
<dbReference type="PROSITE" id="PS50893">
    <property type="entry name" value="ABC_TRANSPORTER_2"/>
    <property type="match status" value="2"/>
</dbReference>
<dbReference type="GO" id="GO:0005524">
    <property type="term" value="F:ATP binding"/>
    <property type="evidence" value="ECO:0007669"/>
    <property type="project" value="UniProtKB-KW"/>
</dbReference>
<sequence>MSASIGSSTRGSEWEGDPTIYQTRFAQQDVEDRLETTSQDEAVNHLVRSYSLGLVRTTSRVDPSINPFLSTHPELDPSSLEQFNAKKWARALLQHSTNHPDKYPRPTAGVSYRDLSVYGQGLGSSDYQKDVLNVLYQGPELLKRWIRQRWSKVPILDNFEGLVRSGELLLVLGRPGSGVSTLLKTIAGETKNLQVDPNARICYQGISSDVMHRTFRGEVIYQAENDVHFPHLTVGQTLLFAALARTPQNRLPGVSRQRYAEHLRDVVMAVFGISHTINTKVGDDFVRGVSGGERKRVSIAEVTLNQSLIQCWDNSTRGLDSATALEFVRTLRLGTDLAGISAIVAMYQASQQAYDVFDKVAVLYEGRQIYFGPKDEAKQYFVDMGYHCPDRQTTADFLTSLTNPAERIVRQGFEGKVPRTPDEFAKAWNTSNARARLMEDIASFEEQYPEDGVQVEKLLHSRKTQKAPLTRPKSPYILSLPMQIWLCMTRGYQRLLGDMMFFIVTVGGNLVISIVLGSVFYDLPKDASSINSRCVLLFFAILFNALSSALEILSLYAQRPIVEKHHRYALYRPVAEAISSTICDLPCKILSSICFNIPLYFMAQLRQEADAFFIFLLFSFTSTLTMSMIFRTIAQTSRTVHQALTPAALFIILLVIYTGFILPIRDMQGWLRWINYLNPIGYAYESLMANEFSGRLFPCQQYVPAYPDAGPLERTCGTPGARPGEDFVDGGFYINANYEYSRSHMWRNFGILWAFIVFFFGVYLLAAEFITTDHSKGEVLIFRRKFALLNAQKKEVDEESPSWGKEAMSSTGRITPSGAPPTTDSASKDIFHWKDVCYDITIKGEPRRILDHVDAWVEPGKVTALMGVSGAGKTTLLDVLADRVTMGVVTGDIHVNGLPRDRSFQRKTGYVQQQDIHLETSTVREALRFSAVLRQPASVTKKEKYEWVEEMIHLLEMEPYADAIVGVPGQGLNVEQRKRLTIGVELAAKPDLLLFLDEPTSGLDSQTAWSIATLIRKLSLNGQAILCTIHQPSAMLFQQFDRLLLLAKGGKTVYFGEIGENSSTLTGYFERFGADPCGAGENPAEWMLSVIGAAPGAKAKRDWVQTWRESAEYTEVRRHLAGLESRAQSGRTLDQEVQTPDGKLSEPSTYAAPFHVQLAVCLNRAFQQYWRTPSYIYSKIVLSGGTSFIIGLSFYQAPLSMQGLQSQMFAIFMLLVVFAFLVYQTMPNFILQREQYEARERASRTYSWRAFMLVNILVELPWNTVVALIIFFPFYYLVGMDKNAEPTDAVTQRGGLMFLLVWAFMLFESTFADMVVAGAPTAEVGATIALLLFALCLIFCGVIVPVQSLPGFWEFMYRVSPLTYLVGAMLSTGVAQIAVSCSELEVLHFLPPQAANITCGEYMAPYQQLASGTVLNPSSTQACEFCPLAQTDAFLASVNIFYSERWRNYGLMWAYIVFNVFAALALYWLARVPKRKAVLFQTNTL</sequence>
<dbReference type="OrthoDB" id="245989at2759"/>